<dbReference type="InterPro" id="IPR045592">
    <property type="entry name" value="DUF6461"/>
</dbReference>
<evidence type="ECO:0000313" key="2">
    <source>
        <dbReference type="Proteomes" id="UP001500151"/>
    </source>
</evidence>
<dbReference type="EMBL" id="BAAASJ010000122">
    <property type="protein sequence ID" value="GAA2662390.1"/>
    <property type="molecule type" value="Genomic_DNA"/>
</dbReference>
<proteinExistence type="predicted"/>
<gene>
    <name evidence="1" type="ORF">GCM10010307_81390</name>
</gene>
<name>A0ABP6EA19_9ACTN</name>
<dbReference type="RefSeq" id="WP_344396514.1">
    <property type="nucleotide sequence ID" value="NZ_BAAASJ010000122.1"/>
</dbReference>
<accession>A0ABP6EA19</accession>
<dbReference type="Pfam" id="PF20062">
    <property type="entry name" value="DUF6461"/>
    <property type="match status" value="1"/>
</dbReference>
<protein>
    <submittedName>
        <fullName evidence="1">Uncharacterized protein</fullName>
    </submittedName>
</protein>
<dbReference type="Proteomes" id="UP001500151">
    <property type="component" value="Unassembled WGS sequence"/>
</dbReference>
<reference evidence="2" key="1">
    <citation type="journal article" date="2019" name="Int. J. Syst. Evol. Microbiol.">
        <title>The Global Catalogue of Microorganisms (GCM) 10K type strain sequencing project: providing services to taxonomists for standard genome sequencing and annotation.</title>
        <authorList>
            <consortium name="The Broad Institute Genomics Platform"/>
            <consortium name="The Broad Institute Genome Sequencing Center for Infectious Disease"/>
            <person name="Wu L."/>
            <person name="Ma J."/>
        </authorList>
    </citation>
    <scope>NUCLEOTIDE SEQUENCE [LARGE SCALE GENOMIC DNA]</scope>
    <source>
        <strain evidence="2">JCM 4524</strain>
    </source>
</reference>
<keyword evidence="2" id="KW-1185">Reference proteome</keyword>
<sequence>MTDGLRWVYEAYDFGYSLVFCEDLTPEEVLERLGARRESVFPLTAFEAREIETRNAADEPYDLDHLDDLDVEAVEELGFLRPSTNAVIRAGSIEGWAFAIQASVSYVSAVSYLPTLSRGIRVIAVSRDVNAVQRVEYAVDGRVLSSFDPLFPAYDDGAEPLALGWPSGERMSPTQVLEQLESRFGLWVPKDSEERRLPAAGLSTTDR</sequence>
<comment type="caution">
    <text evidence="1">The sequence shown here is derived from an EMBL/GenBank/DDBJ whole genome shotgun (WGS) entry which is preliminary data.</text>
</comment>
<evidence type="ECO:0000313" key="1">
    <source>
        <dbReference type="EMBL" id="GAA2662390.1"/>
    </source>
</evidence>
<organism evidence="1 2">
    <name type="scientific">Streptomyces vastus</name>
    <dbReference type="NCBI Taxonomy" id="285451"/>
    <lineage>
        <taxon>Bacteria</taxon>
        <taxon>Bacillati</taxon>
        <taxon>Actinomycetota</taxon>
        <taxon>Actinomycetes</taxon>
        <taxon>Kitasatosporales</taxon>
        <taxon>Streptomycetaceae</taxon>
        <taxon>Streptomyces</taxon>
    </lineage>
</organism>